<accession>A0A5J4PLI8</accession>
<protein>
    <recommendedName>
        <fullName evidence="2">Outer membrane protein beta-barrel domain-containing protein</fullName>
    </recommendedName>
</protein>
<reference evidence="1" key="1">
    <citation type="submission" date="2019-03" db="EMBL/GenBank/DDBJ databases">
        <title>Single cell metagenomics reveals metabolic interactions within the superorganism composed of flagellate Streblomastix strix and complex community of Bacteroidetes bacteria on its surface.</title>
        <authorList>
            <person name="Treitli S.C."/>
            <person name="Kolisko M."/>
            <person name="Husnik F."/>
            <person name="Keeling P."/>
            <person name="Hampl V."/>
        </authorList>
    </citation>
    <scope>NUCLEOTIDE SEQUENCE</scope>
    <source>
        <strain evidence="1">STM</strain>
    </source>
</reference>
<dbReference type="InterPro" id="IPR046111">
    <property type="entry name" value="DUF6048"/>
</dbReference>
<sequence length="248" mass="28088">MVKRIFSFSILLISLFLPACVLLQAQNAQPDTKNNDAEEIPLYNGVYVGADIYGIGNKLFGSDFFTTEISVDVNLKRRFFPVVELGYGKTDAWGELGTHYKAAAPYFRIGMNYNSSYKKNRESHWYVGVRYGVSSFSYDVEQLSMKDPIWNETVGNNPSLKDEIWGGGSLPYEHPGLKANVQWYELVFGVRVQVYKNFMIGWSVRSKTSLSASISEYGSSWYIPGYGIYGAPKLALTYSLIYKLPFQK</sequence>
<comment type="caution">
    <text evidence="1">The sequence shown here is derived from an EMBL/GenBank/DDBJ whole genome shotgun (WGS) entry which is preliminary data.</text>
</comment>
<proteinExistence type="predicted"/>
<evidence type="ECO:0008006" key="2">
    <source>
        <dbReference type="Google" id="ProtNLM"/>
    </source>
</evidence>
<name>A0A5J4PLI8_9ZZZZ</name>
<gene>
    <name evidence="1" type="ORF">EZS27_038302</name>
</gene>
<dbReference type="AlphaFoldDB" id="A0A5J4PLI8"/>
<organism evidence="1">
    <name type="scientific">termite gut metagenome</name>
    <dbReference type="NCBI Taxonomy" id="433724"/>
    <lineage>
        <taxon>unclassified sequences</taxon>
        <taxon>metagenomes</taxon>
        <taxon>organismal metagenomes</taxon>
    </lineage>
</organism>
<dbReference type="EMBL" id="SNRY01007453">
    <property type="protein sequence ID" value="KAA6310387.1"/>
    <property type="molecule type" value="Genomic_DNA"/>
</dbReference>
<evidence type="ECO:0000313" key="1">
    <source>
        <dbReference type="EMBL" id="KAA6310387.1"/>
    </source>
</evidence>
<dbReference type="Pfam" id="PF19515">
    <property type="entry name" value="DUF6048"/>
    <property type="match status" value="1"/>
</dbReference>